<feature type="region of interest" description="Disordered" evidence="1">
    <location>
        <begin position="1"/>
        <end position="21"/>
    </location>
</feature>
<sequence length="172" mass="18955">MYKSSRTPAPTNPAKSPATLGVRELFTRAQPTTGAAPKHASNRLGQWLSGRRKASPIGWKPHTIRAPVLCAVVVISLGLAGVLEFLAQKSQRQGGLALSSSEDDISESVNIAYLYMATTVAVLYSLLWTWIDLDVRRMQPWFELSRPHGANAEQSLLLNYPFEFLAFVPFKA</sequence>
<dbReference type="EMBL" id="JBAWTH010000006">
    <property type="protein sequence ID" value="KAL2291521.1"/>
    <property type="molecule type" value="Genomic_DNA"/>
</dbReference>
<gene>
    <name evidence="3" type="ORF">FJTKL_12907</name>
</gene>
<organism evidence="3 4">
    <name type="scientific">Diaporthe vaccinii</name>
    <dbReference type="NCBI Taxonomy" id="105482"/>
    <lineage>
        <taxon>Eukaryota</taxon>
        <taxon>Fungi</taxon>
        <taxon>Dikarya</taxon>
        <taxon>Ascomycota</taxon>
        <taxon>Pezizomycotina</taxon>
        <taxon>Sordariomycetes</taxon>
        <taxon>Sordariomycetidae</taxon>
        <taxon>Diaporthales</taxon>
        <taxon>Diaporthaceae</taxon>
        <taxon>Diaporthe</taxon>
        <taxon>Diaporthe eres species complex</taxon>
    </lineage>
</organism>
<keyword evidence="2" id="KW-1133">Transmembrane helix</keyword>
<keyword evidence="2" id="KW-0472">Membrane</keyword>
<dbReference type="Pfam" id="PF11915">
    <property type="entry name" value="DUF3433"/>
    <property type="match status" value="1"/>
</dbReference>
<evidence type="ECO:0000313" key="3">
    <source>
        <dbReference type="EMBL" id="KAL2291521.1"/>
    </source>
</evidence>
<protein>
    <submittedName>
        <fullName evidence="3">Uncharacterized protein</fullName>
    </submittedName>
</protein>
<name>A0ABR4FAK6_9PEZI</name>
<evidence type="ECO:0000313" key="4">
    <source>
        <dbReference type="Proteomes" id="UP001600888"/>
    </source>
</evidence>
<dbReference type="PANTHER" id="PTHR37544:SF3">
    <property type="entry name" value="SPRAY"/>
    <property type="match status" value="1"/>
</dbReference>
<accession>A0ABR4FAK6</accession>
<dbReference type="PANTHER" id="PTHR37544">
    <property type="entry name" value="SPRAY-RELATED"/>
    <property type="match status" value="1"/>
</dbReference>
<dbReference type="InterPro" id="IPR021840">
    <property type="entry name" value="DUF3433"/>
</dbReference>
<reference evidence="3 4" key="1">
    <citation type="submission" date="2024-03" db="EMBL/GenBank/DDBJ databases">
        <title>A high-quality draft genome sequence of Diaporthe vaccinii, a causative agent of upright dieback and viscid rot disease in cranberry plants.</title>
        <authorList>
            <person name="Sarrasin M."/>
            <person name="Lang B.F."/>
            <person name="Burger G."/>
        </authorList>
    </citation>
    <scope>NUCLEOTIDE SEQUENCE [LARGE SCALE GENOMIC DNA]</scope>
    <source>
        <strain evidence="3 4">IS7</strain>
    </source>
</reference>
<feature type="transmembrane region" description="Helical" evidence="2">
    <location>
        <begin position="66"/>
        <end position="87"/>
    </location>
</feature>
<keyword evidence="4" id="KW-1185">Reference proteome</keyword>
<evidence type="ECO:0000256" key="1">
    <source>
        <dbReference type="SAM" id="MobiDB-lite"/>
    </source>
</evidence>
<comment type="caution">
    <text evidence="3">The sequence shown here is derived from an EMBL/GenBank/DDBJ whole genome shotgun (WGS) entry which is preliminary data.</text>
</comment>
<evidence type="ECO:0000256" key="2">
    <source>
        <dbReference type="SAM" id="Phobius"/>
    </source>
</evidence>
<dbReference type="Proteomes" id="UP001600888">
    <property type="component" value="Unassembled WGS sequence"/>
</dbReference>
<proteinExistence type="predicted"/>
<feature type="transmembrane region" description="Helical" evidence="2">
    <location>
        <begin position="108"/>
        <end position="131"/>
    </location>
</feature>
<keyword evidence="2" id="KW-0812">Transmembrane</keyword>